<name>A0ABW6VE90_MICFU</name>
<dbReference type="RefSeq" id="WP_387346170.1">
    <property type="nucleotide sequence ID" value="NZ_JBIAXI010000024.1"/>
</dbReference>
<dbReference type="Proteomes" id="UP001602119">
    <property type="component" value="Unassembled WGS sequence"/>
</dbReference>
<proteinExistence type="predicted"/>
<evidence type="ECO:0008006" key="3">
    <source>
        <dbReference type="Google" id="ProtNLM"/>
    </source>
</evidence>
<reference evidence="1 2" key="1">
    <citation type="submission" date="2024-10" db="EMBL/GenBank/DDBJ databases">
        <title>The Natural Products Discovery Center: Release of the First 8490 Sequenced Strains for Exploring Actinobacteria Biosynthetic Diversity.</title>
        <authorList>
            <person name="Kalkreuter E."/>
            <person name="Kautsar S.A."/>
            <person name="Yang D."/>
            <person name="Bader C.D."/>
            <person name="Teijaro C.N."/>
            <person name="Fluegel L."/>
            <person name="Davis C.M."/>
            <person name="Simpson J.R."/>
            <person name="Lauterbach L."/>
            <person name="Steele A.D."/>
            <person name="Gui C."/>
            <person name="Meng S."/>
            <person name="Li G."/>
            <person name="Viehrig K."/>
            <person name="Ye F."/>
            <person name="Su P."/>
            <person name="Kiefer A.F."/>
            <person name="Nichols A."/>
            <person name="Cepeda A.J."/>
            <person name="Yan W."/>
            <person name="Fan B."/>
            <person name="Jiang Y."/>
            <person name="Adhikari A."/>
            <person name="Zheng C.-J."/>
            <person name="Schuster L."/>
            <person name="Cowan T.M."/>
            <person name="Smanski M.J."/>
            <person name="Chevrette M.G."/>
            <person name="De Carvalho L.P.S."/>
            <person name="Shen B."/>
        </authorList>
    </citation>
    <scope>NUCLEOTIDE SEQUENCE [LARGE SCALE GENOMIC DNA]</scope>
    <source>
        <strain evidence="1 2">NPDC001281</strain>
    </source>
</reference>
<dbReference type="EMBL" id="JBIAXI010000024">
    <property type="protein sequence ID" value="MFF4777664.1"/>
    <property type="molecule type" value="Genomic_DNA"/>
</dbReference>
<sequence>MPKKGSRLPYRVAYQYPGQDQTRQPFALLGDAEVLAGMISRNDGTATLLEVDVDSPTRPEKTLAVFRPGVLHRMSLVNPDRPADSRLICSCGRRPEQDLAARDHLDRAGACPDCEGTGLVPEQAERDGGQPMAGNLVECPACSSTGRSDDVSYFDVDRNAYYTRIAALRLPRPRQEVR</sequence>
<protein>
    <recommendedName>
        <fullName evidence="3">Excinuclease ABC subunit A</fullName>
    </recommendedName>
</protein>
<organism evidence="1 2">
    <name type="scientific">Microtetraspora fusca</name>
    <dbReference type="NCBI Taxonomy" id="1997"/>
    <lineage>
        <taxon>Bacteria</taxon>
        <taxon>Bacillati</taxon>
        <taxon>Actinomycetota</taxon>
        <taxon>Actinomycetes</taxon>
        <taxon>Streptosporangiales</taxon>
        <taxon>Streptosporangiaceae</taxon>
        <taxon>Microtetraspora</taxon>
    </lineage>
</organism>
<accession>A0ABW6VE90</accession>
<evidence type="ECO:0000313" key="2">
    <source>
        <dbReference type="Proteomes" id="UP001602119"/>
    </source>
</evidence>
<comment type="caution">
    <text evidence="1">The sequence shown here is derived from an EMBL/GenBank/DDBJ whole genome shotgun (WGS) entry which is preliminary data.</text>
</comment>
<gene>
    <name evidence="1" type="ORF">ACFY05_33035</name>
</gene>
<keyword evidence="2" id="KW-1185">Reference proteome</keyword>
<evidence type="ECO:0000313" key="1">
    <source>
        <dbReference type="EMBL" id="MFF4777664.1"/>
    </source>
</evidence>